<dbReference type="AlphaFoldDB" id="A0A7C1NKK0"/>
<dbReference type="Gene3D" id="1.25.40.10">
    <property type="entry name" value="Tetratricopeptide repeat domain"/>
    <property type="match status" value="1"/>
</dbReference>
<feature type="transmembrane region" description="Helical" evidence="2">
    <location>
        <begin position="237"/>
        <end position="258"/>
    </location>
</feature>
<keyword evidence="2" id="KW-0812">Transmembrane</keyword>
<evidence type="ECO:0000313" key="4">
    <source>
        <dbReference type="EMBL" id="HFJ53971.1"/>
    </source>
</evidence>
<feature type="transmembrane region" description="Helical" evidence="2">
    <location>
        <begin position="26"/>
        <end position="42"/>
    </location>
</feature>
<dbReference type="InterPro" id="IPR011990">
    <property type="entry name" value="TPR-like_helical_dom_sf"/>
</dbReference>
<dbReference type="Pfam" id="PF11028">
    <property type="entry name" value="TMEM260-like"/>
    <property type="match status" value="1"/>
</dbReference>
<dbReference type="SUPFAM" id="SSF48452">
    <property type="entry name" value="TPR-like"/>
    <property type="match status" value="1"/>
</dbReference>
<keyword evidence="2" id="KW-0472">Membrane</keyword>
<comment type="caution">
    <text evidence="3">The sequence shown here is derived from an EMBL/GenBank/DDBJ whole genome shotgun (WGS) entry which is preliminary data.</text>
</comment>
<feature type="transmembrane region" description="Helical" evidence="2">
    <location>
        <begin position="278"/>
        <end position="298"/>
    </location>
</feature>
<feature type="transmembrane region" description="Helical" evidence="2">
    <location>
        <begin position="212"/>
        <end position="230"/>
    </location>
</feature>
<dbReference type="InterPro" id="IPR019734">
    <property type="entry name" value="TPR_rpt"/>
</dbReference>
<feature type="transmembrane region" description="Helical" evidence="2">
    <location>
        <begin position="95"/>
        <end position="112"/>
    </location>
</feature>
<feature type="transmembrane region" description="Helical" evidence="2">
    <location>
        <begin position="142"/>
        <end position="159"/>
    </location>
</feature>
<dbReference type="InterPro" id="IPR021280">
    <property type="entry name" value="TMEM260-like"/>
</dbReference>
<feature type="repeat" description="TPR" evidence="1">
    <location>
        <begin position="597"/>
        <end position="630"/>
    </location>
</feature>
<gene>
    <name evidence="3" type="ORF">ENP94_00700</name>
    <name evidence="4" type="ORF">ENS16_04695</name>
</gene>
<sequence length="646" mass="72878">MTFPLTSAATRINFLVLKIGLPVRRYLLPLSAFLLPFALYFATTARDIFWLDSAEFAVVTAVNGLAHPPGYPLLLWVLKAAGLVPFLSLPFRLNLVSSLFAAGSCLVLFLLLDRLTRNPVASLLGALVWAVSWELWQQATAIEVYSLHTVLVALLLLVATIHAETGSMRSLLLIFFLLGLGIAHHLFIIFWIPSLMVIALTGPKRPLLRSLPAGIALLLLGPLLYFSLLFRSQDPPGWAGVNSLSDLLGYVTARIYRYRFLAGGTGYLATQFRDLPKILFQQFTIFWLLLIPGVIGMLKSHRRLCWGFFTGVLTAGPAVLLYNIPDKEGYFLPVWLICALFIGSGIHYLSRIKRTPVTIAIAILTVLQTVYFYPRQDRSHLTSLSDLTQAVNAELPENAVLFTDDYSLFQAINWLNIHSRPEDRLTVISQYHLTLPWYLRQLGRNLPVPEAALATAESLWNTPVRTSDIRFGELARRRTEEIMATIISSLRGKRAFFFPQNFTTLLENWQGWQCKFNGMTYELVSPTDTLPAPPESLHLPGPERYQTSRFYDPLTVDLCRRFAATVNRRGMLKYARGDASGAIADFNRSLQYYPEYPSAIENKGLVFAFEGKPDSARHYLRRFLELEPDSPEREKVKLILSRLGSY</sequence>
<keyword evidence="1" id="KW-0802">TPR repeat</keyword>
<evidence type="ECO:0000256" key="1">
    <source>
        <dbReference type="PROSITE-ProRule" id="PRU00339"/>
    </source>
</evidence>
<dbReference type="PANTHER" id="PTHR16214">
    <property type="entry name" value="TRANSMEMBRANE PROTEIN 260"/>
    <property type="match status" value="1"/>
</dbReference>
<feature type="transmembrane region" description="Helical" evidence="2">
    <location>
        <begin position="330"/>
        <end position="349"/>
    </location>
</feature>
<dbReference type="PANTHER" id="PTHR16214:SF3">
    <property type="entry name" value="TRANSMEMBRANE PROTEIN 260"/>
    <property type="match status" value="1"/>
</dbReference>
<dbReference type="EMBL" id="DSTU01000006">
    <property type="protein sequence ID" value="HFJ53971.1"/>
    <property type="molecule type" value="Genomic_DNA"/>
</dbReference>
<name>A0A7C1NKK0_UNCW3</name>
<feature type="transmembrane region" description="Helical" evidence="2">
    <location>
        <begin position="305"/>
        <end position="324"/>
    </location>
</feature>
<feature type="transmembrane region" description="Helical" evidence="2">
    <location>
        <begin position="119"/>
        <end position="136"/>
    </location>
</feature>
<accession>A0A7C1NKK0</accession>
<dbReference type="EMBL" id="DSLG01000002">
    <property type="protein sequence ID" value="HEA86513.1"/>
    <property type="molecule type" value="Genomic_DNA"/>
</dbReference>
<reference evidence="3" key="1">
    <citation type="journal article" date="2020" name="mSystems">
        <title>Genome- and Community-Level Interaction Insights into Carbon Utilization and Element Cycling Functions of Hydrothermarchaeota in Hydrothermal Sediment.</title>
        <authorList>
            <person name="Zhou Z."/>
            <person name="Liu Y."/>
            <person name="Xu W."/>
            <person name="Pan J."/>
            <person name="Luo Z.H."/>
            <person name="Li M."/>
        </authorList>
    </citation>
    <scope>NUCLEOTIDE SEQUENCE [LARGE SCALE GENOMIC DNA]</scope>
    <source>
        <strain evidence="3">SpSt-265</strain>
        <strain evidence="4">SpSt-465</strain>
    </source>
</reference>
<evidence type="ECO:0000313" key="3">
    <source>
        <dbReference type="EMBL" id="HEA86513.1"/>
    </source>
</evidence>
<evidence type="ECO:0000256" key="2">
    <source>
        <dbReference type="SAM" id="Phobius"/>
    </source>
</evidence>
<protein>
    <submittedName>
        <fullName evidence="3">DUF2723 domain-containing protein</fullName>
    </submittedName>
</protein>
<dbReference type="InterPro" id="IPR052724">
    <property type="entry name" value="GT117_domain-containing"/>
</dbReference>
<dbReference type="PROSITE" id="PS50005">
    <property type="entry name" value="TPR"/>
    <property type="match status" value="2"/>
</dbReference>
<feature type="transmembrane region" description="Helical" evidence="2">
    <location>
        <begin position="171"/>
        <end position="192"/>
    </location>
</feature>
<keyword evidence="2" id="KW-1133">Transmembrane helix</keyword>
<feature type="repeat" description="TPR" evidence="1">
    <location>
        <begin position="563"/>
        <end position="596"/>
    </location>
</feature>
<dbReference type="SMART" id="SM00028">
    <property type="entry name" value="TPR"/>
    <property type="match status" value="2"/>
</dbReference>
<proteinExistence type="predicted"/>
<feature type="transmembrane region" description="Helical" evidence="2">
    <location>
        <begin position="356"/>
        <end position="374"/>
    </location>
</feature>
<organism evidence="3">
    <name type="scientific">candidate division WOR-3 bacterium</name>
    <dbReference type="NCBI Taxonomy" id="2052148"/>
    <lineage>
        <taxon>Bacteria</taxon>
        <taxon>Bacteria division WOR-3</taxon>
    </lineage>
</organism>